<organism evidence="1 2">
    <name type="scientific">Candidatus Halomonas stercoripullorum</name>
    <dbReference type="NCBI Taxonomy" id="2838617"/>
    <lineage>
        <taxon>Bacteria</taxon>
        <taxon>Pseudomonadati</taxon>
        <taxon>Pseudomonadota</taxon>
        <taxon>Gammaproteobacteria</taxon>
        <taxon>Oceanospirillales</taxon>
        <taxon>Halomonadaceae</taxon>
        <taxon>Halomonas</taxon>
    </lineage>
</organism>
<dbReference type="Proteomes" id="UP000824248">
    <property type="component" value="Unassembled WGS sequence"/>
</dbReference>
<dbReference type="InterPro" id="IPR025612">
    <property type="entry name" value="YqjK"/>
</dbReference>
<reference evidence="1" key="1">
    <citation type="journal article" date="2021" name="PeerJ">
        <title>Extensive microbial diversity within the chicken gut microbiome revealed by metagenomics and culture.</title>
        <authorList>
            <person name="Gilroy R."/>
            <person name="Ravi A."/>
            <person name="Getino M."/>
            <person name="Pursley I."/>
            <person name="Horton D.L."/>
            <person name="Alikhan N.F."/>
            <person name="Baker D."/>
            <person name="Gharbi K."/>
            <person name="Hall N."/>
            <person name="Watson M."/>
            <person name="Adriaenssens E.M."/>
            <person name="Foster-Nyarko E."/>
            <person name="Jarju S."/>
            <person name="Secka A."/>
            <person name="Antonio M."/>
            <person name="Oren A."/>
            <person name="Chaudhuri R.R."/>
            <person name="La Ragione R."/>
            <person name="Hildebrand F."/>
            <person name="Pallen M.J."/>
        </authorList>
    </citation>
    <scope>NUCLEOTIDE SEQUENCE</scope>
    <source>
        <strain evidence="1">1193</strain>
    </source>
</reference>
<gene>
    <name evidence="1" type="ORF">H9854_06530</name>
</gene>
<dbReference type="AlphaFoldDB" id="A0A9D2B641"/>
<evidence type="ECO:0000313" key="2">
    <source>
        <dbReference type="Proteomes" id="UP000824248"/>
    </source>
</evidence>
<proteinExistence type="predicted"/>
<name>A0A9D2B641_9GAMM</name>
<protein>
    <submittedName>
        <fullName evidence="1">YqjK-like family protein</fullName>
    </submittedName>
</protein>
<dbReference type="EMBL" id="DXFC01000191">
    <property type="protein sequence ID" value="HIX61871.1"/>
    <property type="molecule type" value="Genomic_DNA"/>
</dbReference>
<reference evidence="1" key="2">
    <citation type="submission" date="2021-04" db="EMBL/GenBank/DDBJ databases">
        <authorList>
            <person name="Gilroy R."/>
        </authorList>
    </citation>
    <scope>NUCLEOTIDE SEQUENCE</scope>
    <source>
        <strain evidence="1">1193</strain>
    </source>
</reference>
<sequence length="106" mass="12067">MSRRAADADHQRNTLTRPQRKAELIAALEQQRIDLLVESERWQQASTRLDAGWLQLARYRNVLYLAGGALLLSSARRPKSLLRVAKRVAAGGLLLSRGRRLLRLIR</sequence>
<evidence type="ECO:0000313" key="1">
    <source>
        <dbReference type="EMBL" id="HIX61871.1"/>
    </source>
</evidence>
<comment type="caution">
    <text evidence="1">The sequence shown here is derived from an EMBL/GenBank/DDBJ whole genome shotgun (WGS) entry which is preliminary data.</text>
</comment>
<accession>A0A9D2B641</accession>
<dbReference type="Pfam" id="PF13997">
    <property type="entry name" value="YqjK"/>
    <property type="match status" value="1"/>
</dbReference>